<evidence type="ECO:0000259" key="2">
    <source>
        <dbReference type="Pfam" id="PF02729"/>
    </source>
</evidence>
<evidence type="ECO:0000313" key="3">
    <source>
        <dbReference type="EMBL" id="CAG7632082.1"/>
    </source>
</evidence>
<dbReference type="GO" id="GO:0019240">
    <property type="term" value="P:citrulline biosynthetic process"/>
    <property type="evidence" value="ECO:0007669"/>
    <property type="project" value="TreeGrafter"/>
</dbReference>
<dbReference type="GO" id="GO:0042450">
    <property type="term" value="P:L-arginine biosynthetic process via ornithine"/>
    <property type="evidence" value="ECO:0007669"/>
    <property type="project" value="TreeGrafter"/>
</dbReference>
<evidence type="ECO:0000259" key="1">
    <source>
        <dbReference type="Pfam" id="PF00185"/>
    </source>
</evidence>
<dbReference type="PANTHER" id="PTHR45753:SF3">
    <property type="entry name" value="ORNITHINE TRANSCARBAMYLASE, MITOCHONDRIAL"/>
    <property type="match status" value="1"/>
</dbReference>
<dbReference type="InterPro" id="IPR006130">
    <property type="entry name" value="Asp/Orn_carbamoylTrfase"/>
</dbReference>
<dbReference type="Pfam" id="PF00185">
    <property type="entry name" value="OTCace"/>
    <property type="match status" value="1"/>
</dbReference>
<dbReference type="RefSeq" id="WP_218093105.1">
    <property type="nucleotide sequence ID" value="NZ_CAJVAS010000014.1"/>
</dbReference>
<dbReference type="GO" id="GO:0004585">
    <property type="term" value="F:ornithine carbamoyltransferase activity"/>
    <property type="evidence" value="ECO:0007669"/>
    <property type="project" value="UniProtKB-EC"/>
</dbReference>
<dbReference type="InterPro" id="IPR006132">
    <property type="entry name" value="Asp/Orn_carbamoyltranf_P-bd"/>
</dbReference>
<dbReference type="GO" id="GO:0016597">
    <property type="term" value="F:amino acid binding"/>
    <property type="evidence" value="ECO:0007669"/>
    <property type="project" value="InterPro"/>
</dbReference>
<dbReference type="AlphaFoldDB" id="A0A916NJS5"/>
<name>A0A916NJS5_9BACL</name>
<protein>
    <submittedName>
        <fullName evidence="3">Ornithine carbamoyltransferase, anabolic</fullName>
        <ecNumber evidence="3">2.1.3.3</ecNumber>
    </submittedName>
</protein>
<keyword evidence="4" id="KW-1185">Reference proteome</keyword>
<dbReference type="InterPro" id="IPR006131">
    <property type="entry name" value="Asp_carbamoyltransf_Asp/Orn-bd"/>
</dbReference>
<comment type="caution">
    <text evidence="3">The sequence shown here is derived from an EMBL/GenBank/DDBJ whole genome shotgun (WGS) entry which is preliminary data.</text>
</comment>
<feature type="domain" description="Aspartate/ornithine carbamoyltransferase carbamoyl-P binding" evidence="2">
    <location>
        <begin position="2"/>
        <end position="138"/>
    </location>
</feature>
<dbReference type="EMBL" id="CAJVAS010000014">
    <property type="protein sequence ID" value="CAG7632082.1"/>
    <property type="molecule type" value="Genomic_DNA"/>
</dbReference>
<dbReference type="PANTHER" id="PTHR45753">
    <property type="entry name" value="ORNITHINE CARBAMOYLTRANSFERASE, MITOCHONDRIAL"/>
    <property type="match status" value="1"/>
</dbReference>
<dbReference type="Proteomes" id="UP000693672">
    <property type="component" value="Unassembled WGS sequence"/>
</dbReference>
<dbReference type="PROSITE" id="PS00097">
    <property type="entry name" value="CARBAMOYLTRANSFERASE"/>
    <property type="match status" value="1"/>
</dbReference>
<evidence type="ECO:0000313" key="4">
    <source>
        <dbReference type="Proteomes" id="UP000693672"/>
    </source>
</evidence>
<gene>
    <name evidence="3" type="primary">argF_1</name>
    <name evidence="3" type="ORF">PAESOLCIP111_03345</name>
</gene>
<reference evidence="3" key="1">
    <citation type="submission" date="2021-06" db="EMBL/GenBank/DDBJ databases">
        <authorList>
            <person name="Criscuolo A."/>
        </authorList>
    </citation>
    <scope>NUCLEOTIDE SEQUENCE</scope>
    <source>
        <strain evidence="3">CIP111600</strain>
    </source>
</reference>
<proteinExistence type="predicted"/>
<keyword evidence="3" id="KW-0808">Transferase</keyword>
<feature type="domain" description="Aspartate/ornithine carbamoyltransferase Asp/Orn-binding" evidence="1">
    <location>
        <begin position="144"/>
        <end position="299"/>
    </location>
</feature>
<accession>A0A916NJS5</accession>
<sequence length="307" mass="34540">MHFLQMQELSGDQLHALLLKGIELKRNPRMYHHACERKGLLLLFQKTSTRTNLSFQSGMMQMGGYTVVMDWEASNFGLSPIRYEARYVSTSCDLIMARLKKHEDVLKLAQHSSVPVINGCCDKYHPCQALADLMTVYEGSGTFDGITLAYIGIHNNVANSLVEACMKLGVKLLLVTPIINPASWDEELMRAAVAGGMIERLNSAAAAIARAEYVYTDTWIDMEFYNDPGYAEEKRHRIETMMPFQLNQATLNGASPYIMHDMPIHPGFEIAEELIESERSVIYRQAENRMHAQKALILHLLGAEAAL</sequence>
<organism evidence="3 4">
    <name type="scientific">Paenibacillus solanacearum</name>
    <dbReference type="NCBI Taxonomy" id="2048548"/>
    <lineage>
        <taxon>Bacteria</taxon>
        <taxon>Bacillati</taxon>
        <taxon>Bacillota</taxon>
        <taxon>Bacilli</taxon>
        <taxon>Bacillales</taxon>
        <taxon>Paenibacillaceae</taxon>
        <taxon>Paenibacillus</taxon>
    </lineage>
</organism>
<dbReference type="Pfam" id="PF02729">
    <property type="entry name" value="OTCace_N"/>
    <property type="match status" value="1"/>
</dbReference>
<dbReference type="EC" id="2.1.3.3" evidence="3"/>